<evidence type="ECO:0000256" key="5">
    <source>
        <dbReference type="ARBA" id="ARBA00022801"/>
    </source>
</evidence>
<feature type="compositionally biased region" description="Basic and acidic residues" evidence="8">
    <location>
        <begin position="349"/>
        <end position="365"/>
    </location>
</feature>
<evidence type="ECO:0000259" key="9">
    <source>
        <dbReference type="Pfam" id="PF01431"/>
    </source>
</evidence>
<dbReference type="InterPro" id="IPR042089">
    <property type="entry name" value="Peptidase_M13_dom_2"/>
</dbReference>
<keyword evidence="5" id="KW-0378">Hydrolase</keyword>
<dbReference type="GO" id="GO:0046872">
    <property type="term" value="F:metal ion binding"/>
    <property type="evidence" value="ECO:0007669"/>
    <property type="project" value="UniProtKB-KW"/>
</dbReference>
<name>A0A0K8RQ27_IXORI</name>
<dbReference type="PANTHER" id="PTHR11733:SF237">
    <property type="entry name" value="NEPRILYSIN-LIKE 4"/>
    <property type="match status" value="1"/>
</dbReference>
<feature type="non-terminal residue" evidence="11">
    <location>
        <position position="1"/>
    </location>
</feature>
<dbReference type="InterPro" id="IPR018497">
    <property type="entry name" value="Peptidase_M13_C"/>
</dbReference>
<evidence type="ECO:0000256" key="3">
    <source>
        <dbReference type="ARBA" id="ARBA00022670"/>
    </source>
</evidence>
<dbReference type="PRINTS" id="PR00786">
    <property type="entry name" value="NEPRILYSIN"/>
</dbReference>
<reference evidence="11" key="1">
    <citation type="submission" date="2012-12" db="EMBL/GenBank/DDBJ databases">
        <title>Identification and characterization of a phenylalanine ammonia-lyase gene family in Isatis indigotica Fort.</title>
        <authorList>
            <person name="Liu Q."/>
            <person name="Chen J."/>
            <person name="Zhou X."/>
            <person name="Di P."/>
            <person name="Xiao Y."/>
            <person name="Xuan H."/>
            <person name="Zhang L."/>
            <person name="Chen W."/>
        </authorList>
    </citation>
    <scope>NUCLEOTIDE SEQUENCE</scope>
    <source>
        <tissue evidence="11">Salivary gland</tissue>
    </source>
</reference>
<evidence type="ECO:0000256" key="2">
    <source>
        <dbReference type="ARBA" id="ARBA00007357"/>
    </source>
</evidence>
<keyword evidence="4" id="KW-0479">Metal-binding</keyword>
<evidence type="ECO:0000256" key="6">
    <source>
        <dbReference type="ARBA" id="ARBA00022833"/>
    </source>
</evidence>
<dbReference type="Gene3D" id="3.40.390.10">
    <property type="entry name" value="Collagenase (Catalytic Domain)"/>
    <property type="match status" value="1"/>
</dbReference>
<dbReference type="GO" id="GO:0016485">
    <property type="term" value="P:protein processing"/>
    <property type="evidence" value="ECO:0007669"/>
    <property type="project" value="TreeGrafter"/>
</dbReference>
<evidence type="ECO:0000256" key="4">
    <source>
        <dbReference type="ARBA" id="ARBA00022723"/>
    </source>
</evidence>
<protein>
    <submittedName>
        <fullName evidence="11">Putative m13 family peptidase</fullName>
    </submittedName>
</protein>
<dbReference type="PROSITE" id="PS51885">
    <property type="entry name" value="NEPRILYSIN"/>
    <property type="match status" value="1"/>
</dbReference>
<organism evidence="11">
    <name type="scientific">Ixodes ricinus</name>
    <name type="common">Common tick</name>
    <name type="synonym">Acarus ricinus</name>
    <dbReference type="NCBI Taxonomy" id="34613"/>
    <lineage>
        <taxon>Eukaryota</taxon>
        <taxon>Metazoa</taxon>
        <taxon>Ecdysozoa</taxon>
        <taxon>Arthropoda</taxon>
        <taxon>Chelicerata</taxon>
        <taxon>Arachnida</taxon>
        <taxon>Acari</taxon>
        <taxon>Parasitiformes</taxon>
        <taxon>Ixodida</taxon>
        <taxon>Ixodoidea</taxon>
        <taxon>Ixodidae</taxon>
        <taxon>Ixodinae</taxon>
        <taxon>Ixodes</taxon>
    </lineage>
</organism>
<feature type="domain" description="Peptidase M13 C-terminal" evidence="9">
    <location>
        <begin position="609"/>
        <end position="816"/>
    </location>
</feature>
<dbReference type="SUPFAM" id="SSF55486">
    <property type="entry name" value="Metalloproteases ('zincins'), catalytic domain"/>
    <property type="match status" value="1"/>
</dbReference>
<evidence type="ECO:0000256" key="7">
    <source>
        <dbReference type="ARBA" id="ARBA00023049"/>
    </source>
</evidence>
<sequence length="816" mass="94466">DVTYFISLQNSGIKKRKKERTQKRSFEDEVNFVLLLRFGNIPVAKQSLKTKERSSPNIRYLILHQFRTKRWTMNCWTAARIFMMSALICSTTAETKGEDNVCKTADCMRLGLELSDAINASADPCDDFYDYVCKKWKNKNPIPPYLPSYGHLWLIRDEVAKKINETLRDKEIKRENQTFEDKIVMAYNSCMKGADELHELNSTLNTFGIKKWPMMLNSTETVNWTDIYRKIRIEGDMSFIFSINLKPYFHNTSLRAISIERYEMVPSPNFSNNDTLEAYKMFITQTIMLFSGMPNNVATEIAQNILGFQGNITKKLDDLSGLLDFLKNFNISNPSEPIDYGDYYNEDSSSNKELDETEIQERTSKPSTKLKDIDKVLKKEGLLQLIKDIFQDASVNLTGEEEVNIPEQLFLEHVMELLNSTSAATVNNYFGWMLLYKLGPIASHNMTKLNFEFNQVWRGLQGEEPRWRHCVNALNDPYDPILGYGLGRLYIDKYFNETEKQDVETIAKNVSEALKTVLQNNTWMDNATKANATKKLEHMVFKLGYPEEIKNDTFLNEMYKDVGNVTLNGSFLSTYLNFRKSNAKYKLKKMSSPLFNRTKEWPHDWTKVNAHYSPLENSVVLAAVILQHPFYSFGLPSSVKMGTLGWIIGHELNHAFYGPGSKYDEYGNKHNWWTEEAKKNFTIRENCVKDLYKGQIEEETCLKINENQTLNENIADIKGLETAFEAHRRLLLQFPNDTQRLPCLNESNPDKLFFISLAYSFCQNDQLAELRDIVLRDLHTPSKIRVNRHLGNSRSFLETFQCTEGSRMNISSKCEV</sequence>
<dbReference type="InterPro" id="IPR000718">
    <property type="entry name" value="Peptidase_M13"/>
</dbReference>
<comment type="similarity">
    <text evidence="2">Belongs to the peptidase M13 family.</text>
</comment>
<keyword evidence="6" id="KW-0862">Zinc</keyword>
<dbReference type="GO" id="GO:0004222">
    <property type="term" value="F:metalloendopeptidase activity"/>
    <property type="evidence" value="ECO:0007669"/>
    <property type="project" value="InterPro"/>
</dbReference>
<dbReference type="GO" id="GO:0005886">
    <property type="term" value="C:plasma membrane"/>
    <property type="evidence" value="ECO:0007669"/>
    <property type="project" value="TreeGrafter"/>
</dbReference>
<dbReference type="InterPro" id="IPR008753">
    <property type="entry name" value="Peptidase_M13_N"/>
</dbReference>
<dbReference type="CDD" id="cd08662">
    <property type="entry name" value="M13"/>
    <property type="match status" value="1"/>
</dbReference>
<evidence type="ECO:0000313" key="11">
    <source>
        <dbReference type="EMBL" id="JAA72719.1"/>
    </source>
</evidence>
<feature type="region of interest" description="Disordered" evidence="8">
    <location>
        <begin position="340"/>
        <end position="365"/>
    </location>
</feature>
<accession>A0A0K8RQ27</accession>
<dbReference type="Pfam" id="PF01431">
    <property type="entry name" value="Peptidase_M13"/>
    <property type="match status" value="1"/>
</dbReference>
<dbReference type="EMBL" id="GADI01001089">
    <property type="protein sequence ID" value="JAA72719.1"/>
    <property type="molecule type" value="mRNA"/>
</dbReference>
<dbReference type="Pfam" id="PF05649">
    <property type="entry name" value="Peptidase_M13_N"/>
    <property type="match status" value="1"/>
</dbReference>
<keyword evidence="3" id="KW-0645">Protease</keyword>
<evidence type="ECO:0000256" key="8">
    <source>
        <dbReference type="SAM" id="MobiDB-lite"/>
    </source>
</evidence>
<evidence type="ECO:0000256" key="1">
    <source>
        <dbReference type="ARBA" id="ARBA00001947"/>
    </source>
</evidence>
<dbReference type="InterPro" id="IPR024079">
    <property type="entry name" value="MetalloPept_cat_dom_sf"/>
</dbReference>
<comment type="cofactor">
    <cofactor evidence="1">
        <name>Zn(2+)</name>
        <dbReference type="ChEBI" id="CHEBI:29105"/>
    </cofactor>
</comment>
<feature type="domain" description="Peptidase M13 N-terminal" evidence="10">
    <location>
        <begin position="124"/>
        <end position="546"/>
    </location>
</feature>
<dbReference type="PANTHER" id="PTHR11733">
    <property type="entry name" value="ZINC METALLOPROTEASE FAMILY M13 NEPRILYSIN-RELATED"/>
    <property type="match status" value="1"/>
</dbReference>
<dbReference type="Gene3D" id="1.10.1380.10">
    <property type="entry name" value="Neutral endopeptidase , domain2"/>
    <property type="match status" value="1"/>
</dbReference>
<dbReference type="AlphaFoldDB" id="A0A0K8RQ27"/>
<proteinExistence type="evidence at transcript level"/>
<evidence type="ECO:0000259" key="10">
    <source>
        <dbReference type="Pfam" id="PF05649"/>
    </source>
</evidence>
<keyword evidence="7" id="KW-0482">Metalloprotease</keyword>